<dbReference type="Gene3D" id="3.40.140.10">
    <property type="entry name" value="Cytidine Deaminase, domain 2"/>
    <property type="match status" value="1"/>
</dbReference>
<evidence type="ECO:0000256" key="1">
    <source>
        <dbReference type="ARBA" id="ARBA00001947"/>
    </source>
</evidence>
<dbReference type="Pfam" id="PF00383">
    <property type="entry name" value="dCMP_cyt_deam_1"/>
    <property type="match status" value="1"/>
</dbReference>
<keyword evidence="4" id="KW-0545">Nucleotide biosynthesis</keyword>
<dbReference type="AlphaFoldDB" id="A0A9W9ZNV9"/>
<evidence type="ECO:0000256" key="5">
    <source>
        <dbReference type="ARBA" id="ARBA00022801"/>
    </source>
</evidence>
<keyword evidence="6" id="KW-0862">Zinc</keyword>
<dbReference type="InterPro" id="IPR035105">
    <property type="entry name" value="Deoxycytidylate_deaminase_dom"/>
</dbReference>
<feature type="compositionally biased region" description="Basic and acidic residues" evidence="9">
    <location>
        <begin position="40"/>
        <end position="50"/>
    </location>
</feature>
<protein>
    <recommendedName>
        <fullName evidence="8">dCMP deaminase</fullName>
        <ecNumber evidence="7">3.5.4.12</ecNumber>
    </recommendedName>
    <alternativeName>
        <fullName evidence="8">dCMP deaminase</fullName>
    </alternativeName>
</protein>
<keyword evidence="5" id="KW-0378">Hydrolase</keyword>
<feature type="compositionally biased region" description="Polar residues" evidence="9">
    <location>
        <begin position="7"/>
        <end position="16"/>
    </location>
</feature>
<dbReference type="InterPro" id="IPR015517">
    <property type="entry name" value="dCMP_deaminase-rel"/>
</dbReference>
<evidence type="ECO:0000313" key="11">
    <source>
        <dbReference type="EMBL" id="KAJ7385162.1"/>
    </source>
</evidence>
<name>A0A9W9ZNV9_9CNID</name>
<keyword evidence="3" id="KW-0479">Metal-binding</keyword>
<dbReference type="SUPFAM" id="SSF53927">
    <property type="entry name" value="Cytidine deaminase-like"/>
    <property type="match status" value="1"/>
</dbReference>
<dbReference type="PANTHER" id="PTHR11086:SF18">
    <property type="entry name" value="DEOXYCYTIDYLATE DEAMINASE"/>
    <property type="match status" value="1"/>
</dbReference>
<dbReference type="EC" id="3.5.4.12" evidence="7"/>
<evidence type="ECO:0000256" key="9">
    <source>
        <dbReference type="SAM" id="MobiDB-lite"/>
    </source>
</evidence>
<dbReference type="PANTHER" id="PTHR11086">
    <property type="entry name" value="DEOXYCYTIDYLATE DEAMINASE-RELATED"/>
    <property type="match status" value="1"/>
</dbReference>
<evidence type="ECO:0000313" key="12">
    <source>
        <dbReference type="Proteomes" id="UP001163046"/>
    </source>
</evidence>
<dbReference type="PROSITE" id="PS00903">
    <property type="entry name" value="CYT_DCMP_DEAMINASES_1"/>
    <property type="match status" value="1"/>
</dbReference>
<proteinExistence type="inferred from homology"/>
<accession>A0A9W9ZNV9</accession>
<feature type="domain" description="CMP/dCMP-type deaminase" evidence="10">
    <location>
        <begin position="56"/>
        <end position="194"/>
    </location>
</feature>
<dbReference type="InterPro" id="IPR002125">
    <property type="entry name" value="CMP_dCMP_dom"/>
</dbReference>
<comment type="similarity">
    <text evidence="2">Belongs to the cytidine and deoxycytidylate deaminase family.</text>
</comment>
<dbReference type="GO" id="GO:0008270">
    <property type="term" value="F:zinc ion binding"/>
    <property type="evidence" value="ECO:0007669"/>
    <property type="project" value="InterPro"/>
</dbReference>
<evidence type="ECO:0000256" key="6">
    <source>
        <dbReference type="ARBA" id="ARBA00022833"/>
    </source>
</evidence>
<sequence>MPKRELTSAQDGSQTEKAAKVQVECKEDSSLSNVATMDKTTPRTPEKTEKRKDYLSWDEYFMAVAFLSAQRSKDPSSQVGACVVNPEKKIVGIGYNGMPNGCSDDELPWARHAENELDTKYPYVCHAELNAILNKNSADIKGCTIYVALFPCNECSKLIIQAGLKEVIFYSDKYHDQPNCMASRKLLGMAGITYRQFKPKASEIVIDFTSIDGPPSNPTLSVSSP</sequence>
<evidence type="ECO:0000256" key="3">
    <source>
        <dbReference type="ARBA" id="ARBA00022723"/>
    </source>
</evidence>
<evidence type="ECO:0000256" key="7">
    <source>
        <dbReference type="ARBA" id="ARBA00038938"/>
    </source>
</evidence>
<dbReference type="InterPro" id="IPR016193">
    <property type="entry name" value="Cytidine_deaminase-like"/>
</dbReference>
<dbReference type="EMBL" id="MU825882">
    <property type="protein sequence ID" value="KAJ7385162.1"/>
    <property type="molecule type" value="Genomic_DNA"/>
</dbReference>
<dbReference type="Proteomes" id="UP001163046">
    <property type="component" value="Unassembled WGS sequence"/>
</dbReference>
<dbReference type="GO" id="GO:0004132">
    <property type="term" value="F:dCMP deaminase activity"/>
    <property type="evidence" value="ECO:0007669"/>
    <property type="project" value="UniProtKB-EC"/>
</dbReference>
<evidence type="ECO:0000259" key="10">
    <source>
        <dbReference type="PROSITE" id="PS51747"/>
    </source>
</evidence>
<dbReference type="GO" id="GO:0005737">
    <property type="term" value="C:cytoplasm"/>
    <property type="evidence" value="ECO:0007669"/>
    <property type="project" value="TreeGrafter"/>
</dbReference>
<gene>
    <name evidence="11" type="ORF">OS493_017539</name>
</gene>
<dbReference type="FunFam" id="3.40.140.10:FF:000021">
    <property type="entry name" value="Deoxycytidylate deaminase"/>
    <property type="match status" value="1"/>
</dbReference>
<organism evidence="11 12">
    <name type="scientific">Desmophyllum pertusum</name>
    <dbReference type="NCBI Taxonomy" id="174260"/>
    <lineage>
        <taxon>Eukaryota</taxon>
        <taxon>Metazoa</taxon>
        <taxon>Cnidaria</taxon>
        <taxon>Anthozoa</taxon>
        <taxon>Hexacorallia</taxon>
        <taxon>Scleractinia</taxon>
        <taxon>Caryophylliina</taxon>
        <taxon>Caryophylliidae</taxon>
        <taxon>Desmophyllum</taxon>
    </lineage>
</organism>
<dbReference type="CDD" id="cd01286">
    <property type="entry name" value="deoxycytidylate_deaminase"/>
    <property type="match status" value="1"/>
</dbReference>
<dbReference type="InterPro" id="IPR016192">
    <property type="entry name" value="APOBEC/CMP_deaminase_Zn-bd"/>
</dbReference>
<dbReference type="PROSITE" id="PS51747">
    <property type="entry name" value="CYT_DCMP_DEAMINASES_2"/>
    <property type="match status" value="1"/>
</dbReference>
<keyword evidence="12" id="KW-1185">Reference proteome</keyword>
<evidence type="ECO:0000256" key="2">
    <source>
        <dbReference type="ARBA" id="ARBA00006576"/>
    </source>
</evidence>
<feature type="compositionally biased region" description="Basic and acidic residues" evidence="9">
    <location>
        <begin position="17"/>
        <end position="29"/>
    </location>
</feature>
<comment type="cofactor">
    <cofactor evidence="1">
        <name>Zn(2+)</name>
        <dbReference type="ChEBI" id="CHEBI:29105"/>
    </cofactor>
</comment>
<feature type="region of interest" description="Disordered" evidence="9">
    <location>
        <begin position="1"/>
        <end position="50"/>
    </location>
</feature>
<dbReference type="GO" id="GO:0009165">
    <property type="term" value="P:nucleotide biosynthetic process"/>
    <property type="evidence" value="ECO:0007669"/>
    <property type="project" value="UniProtKB-KW"/>
</dbReference>
<dbReference type="OrthoDB" id="6710946at2759"/>
<reference evidence="11" key="1">
    <citation type="submission" date="2023-01" db="EMBL/GenBank/DDBJ databases">
        <title>Genome assembly of the deep-sea coral Lophelia pertusa.</title>
        <authorList>
            <person name="Herrera S."/>
            <person name="Cordes E."/>
        </authorList>
    </citation>
    <scope>NUCLEOTIDE SEQUENCE</scope>
    <source>
        <strain evidence="11">USNM1676648</strain>
        <tissue evidence="11">Polyp</tissue>
    </source>
</reference>
<evidence type="ECO:0000256" key="8">
    <source>
        <dbReference type="ARBA" id="ARBA00041763"/>
    </source>
</evidence>
<evidence type="ECO:0000256" key="4">
    <source>
        <dbReference type="ARBA" id="ARBA00022727"/>
    </source>
</evidence>
<comment type="caution">
    <text evidence="11">The sequence shown here is derived from an EMBL/GenBank/DDBJ whole genome shotgun (WGS) entry which is preliminary data.</text>
</comment>